<protein>
    <recommendedName>
        <fullName evidence="6">Very short patch repair endonuclease</fullName>
        <ecNumber evidence="6">3.1.-.-</ecNumber>
    </recommendedName>
</protein>
<comment type="similarity">
    <text evidence="6">Belongs to the vsr family.</text>
</comment>
<proteinExistence type="inferred from homology"/>
<evidence type="ECO:0000256" key="6">
    <source>
        <dbReference type="PIRNR" id="PIRNR018267"/>
    </source>
</evidence>
<dbReference type="Gene3D" id="3.40.960.10">
    <property type="entry name" value="VSR Endonuclease"/>
    <property type="match status" value="1"/>
</dbReference>
<dbReference type="CDD" id="cd00221">
    <property type="entry name" value="Vsr"/>
    <property type="match status" value="1"/>
</dbReference>
<evidence type="ECO:0000256" key="3">
    <source>
        <dbReference type="ARBA" id="ARBA00022763"/>
    </source>
</evidence>
<name>A0A2S6HHE5_9GAMM</name>
<dbReference type="Proteomes" id="UP000240010">
    <property type="component" value="Unassembled WGS sequence"/>
</dbReference>
<dbReference type="SUPFAM" id="SSF52980">
    <property type="entry name" value="Restriction endonuclease-like"/>
    <property type="match status" value="1"/>
</dbReference>
<evidence type="ECO:0000313" key="8">
    <source>
        <dbReference type="EMBL" id="PPK76904.1"/>
    </source>
</evidence>
<evidence type="ECO:0000256" key="2">
    <source>
        <dbReference type="ARBA" id="ARBA00022759"/>
    </source>
</evidence>
<evidence type="ECO:0000313" key="9">
    <source>
        <dbReference type="Proteomes" id="UP000240010"/>
    </source>
</evidence>
<dbReference type="InterPro" id="IPR004603">
    <property type="entry name" value="DNA_mismatch_endonuc_vsr"/>
</dbReference>
<evidence type="ECO:0000256" key="5">
    <source>
        <dbReference type="ARBA" id="ARBA00023204"/>
    </source>
</evidence>
<comment type="caution">
    <text evidence="8">The sequence shown here is derived from an EMBL/GenBank/DDBJ whole genome shotgun (WGS) entry which is preliminary data.</text>
</comment>
<evidence type="ECO:0000256" key="4">
    <source>
        <dbReference type="ARBA" id="ARBA00022801"/>
    </source>
</evidence>
<feature type="region of interest" description="Disordered" evidence="7">
    <location>
        <begin position="1"/>
        <end position="21"/>
    </location>
</feature>
<feature type="compositionally biased region" description="Basic and acidic residues" evidence="7">
    <location>
        <begin position="1"/>
        <end position="10"/>
    </location>
</feature>
<gene>
    <name evidence="8" type="ORF">B0F87_1027</name>
</gene>
<keyword evidence="3 6" id="KW-0227">DNA damage</keyword>
<dbReference type="NCBIfam" id="TIGR00632">
    <property type="entry name" value="vsr"/>
    <property type="match status" value="1"/>
</dbReference>
<reference evidence="8 9" key="1">
    <citation type="submission" date="2018-02" db="EMBL/GenBank/DDBJ databases">
        <title>Subsurface microbial communities from deep shales in Ohio and West Virginia, USA.</title>
        <authorList>
            <person name="Wrighton K."/>
        </authorList>
    </citation>
    <scope>NUCLEOTIDE SEQUENCE [LARGE SCALE GENOMIC DNA]</scope>
    <source>
        <strain evidence="8 9">OWC-DMM</strain>
    </source>
</reference>
<keyword evidence="2 6" id="KW-0255">Endonuclease</keyword>
<dbReference type="AlphaFoldDB" id="A0A2S6HHE5"/>
<dbReference type="InterPro" id="IPR011335">
    <property type="entry name" value="Restrct_endonuc-II-like"/>
</dbReference>
<dbReference type="GO" id="GO:0006298">
    <property type="term" value="P:mismatch repair"/>
    <property type="evidence" value="ECO:0007669"/>
    <property type="project" value="UniProtKB-UniRule"/>
</dbReference>
<evidence type="ECO:0000256" key="1">
    <source>
        <dbReference type="ARBA" id="ARBA00022722"/>
    </source>
</evidence>
<keyword evidence="1 6" id="KW-0540">Nuclease</keyword>
<dbReference type="PIRSF" id="PIRSF018267">
    <property type="entry name" value="VSR_endonuc"/>
    <property type="match status" value="1"/>
</dbReference>
<dbReference type="GO" id="GO:0016787">
    <property type="term" value="F:hydrolase activity"/>
    <property type="evidence" value="ECO:0007669"/>
    <property type="project" value="UniProtKB-KW"/>
</dbReference>
<keyword evidence="4 6" id="KW-0378">Hydrolase</keyword>
<organism evidence="8 9">
    <name type="scientific">Methylobacter tundripaludum</name>
    <dbReference type="NCBI Taxonomy" id="173365"/>
    <lineage>
        <taxon>Bacteria</taxon>
        <taxon>Pseudomonadati</taxon>
        <taxon>Pseudomonadota</taxon>
        <taxon>Gammaproteobacteria</taxon>
        <taxon>Methylococcales</taxon>
        <taxon>Methylococcaceae</taxon>
        <taxon>Methylobacter</taxon>
    </lineage>
</organism>
<dbReference type="EMBL" id="PTIZ01000002">
    <property type="protein sequence ID" value="PPK76904.1"/>
    <property type="molecule type" value="Genomic_DNA"/>
</dbReference>
<keyword evidence="5 6" id="KW-0234">DNA repair</keyword>
<sequence>MDKLTPEQRSKNMAAVKGKDTTPEIQVRRMLHKMGYRFRLHRKDLPGKPDIVLPRHRLCIFVHGCFWHQHSGCKRATIPEFNHEFWVTKFQGTMERDERAEKELRRQGWRVCVIWECETKKEELLNRIIRECIGSITSLCAG</sequence>
<comment type="function">
    <text evidence="6">May nick specific sequences that contain T:G mispairs resulting from m5C-deamination.</text>
</comment>
<dbReference type="Pfam" id="PF03852">
    <property type="entry name" value="Vsr"/>
    <property type="match status" value="1"/>
</dbReference>
<dbReference type="EC" id="3.1.-.-" evidence="6"/>
<dbReference type="GO" id="GO:0004519">
    <property type="term" value="F:endonuclease activity"/>
    <property type="evidence" value="ECO:0007669"/>
    <property type="project" value="UniProtKB-KW"/>
</dbReference>
<dbReference type="RefSeq" id="WP_104427687.1">
    <property type="nucleotide sequence ID" value="NZ_PTIZ01000002.1"/>
</dbReference>
<accession>A0A2S6HHE5</accession>
<evidence type="ECO:0000256" key="7">
    <source>
        <dbReference type="SAM" id="MobiDB-lite"/>
    </source>
</evidence>